<dbReference type="AlphaFoldDB" id="A0A6S6UH40"/>
<organism evidence="1">
    <name type="scientific">uncultured Thiotrichaceae bacterium</name>
    <dbReference type="NCBI Taxonomy" id="298394"/>
    <lineage>
        <taxon>Bacteria</taxon>
        <taxon>Pseudomonadati</taxon>
        <taxon>Pseudomonadota</taxon>
        <taxon>Gammaproteobacteria</taxon>
        <taxon>Thiotrichales</taxon>
        <taxon>Thiotrichaceae</taxon>
        <taxon>environmental samples</taxon>
    </lineage>
</organism>
<name>A0A6S6UH40_9GAMM</name>
<evidence type="ECO:0008006" key="2">
    <source>
        <dbReference type="Google" id="ProtNLM"/>
    </source>
</evidence>
<dbReference type="EMBL" id="CACVAT010000447">
    <property type="protein sequence ID" value="CAA6827752.1"/>
    <property type="molecule type" value="Genomic_DNA"/>
</dbReference>
<dbReference type="PANTHER" id="PTHR41317">
    <property type="entry name" value="PD-(D_E)XK NUCLEASE FAMILY TRANSPOSASE"/>
    <property type="match status" value="1"/>
</dbReference>
<gene>
    <name evidence="1" type="ORF">HELGO_WM48268</name>
</gene>
<evidence type="ECO:0000313" key="1">
    <source>
        <dbReference type="EMBL" id="CAA6827752.1"/>
    </source>
</evidence>
<dbReference type="InterPro" id="IPR010106">
    <property type="entry name" value="RpnA"/>
</dbReference>
<sequence>MKATYISPLTDFGFKKLFGEEPNKDLLISFLNTLLPEHHQIQDLQYSKNEYQGVSPLDRKAIFDLSCVSSSGERFIVELQKVKQIYFKDRSVYYSTFAIQEQAKRGDWDYQLSTVYTIGILDFLMDEHDEEVVCYAQLKDQHNRNFYDKLHFIYIVLPSFQKLHTELVTLQDKWLYTFRHLHELDSVPDELSEEVFTKLFALSDLTRYTPKDRQAYEDSLKYYRDLKNSNDTAWNDGLKEGLEKLYATARKLLAKGYSIEEVADLTDLEQSVIQKLAE</sequence>
<protein>
    <recommendedName>
        <fullName evidence="2">Rpn family recombination-promoting nuclease/putative transposase</fullName>
    </recommendedName>
</protein>
<reference evidence="1" key="1">
    <citation type="submission" date="2020-01" db="EMBL/GenBank/DDBJ databases">
        <authorList>
            <person name="Meier V. D."/>
            <person name="Meier V D."/>
        </authorList>
    </citation>
    <scope>NUCLEOTIDE SEQUENCE</scope>
    <source>
        <strain evidence="1">HLG_WM_MAG_09</strain>
    </source>
</reference>
<proteinExistence type="predicted"/>
<dbReference type="PANTHER" id="PTHR41317:SF1">
    <property type="entry name" value="PD-(D_E)XK NUCLEASE FAMILY TRANSPOSASE"/>
    <property type="match status" value="1"/>
</dbReference>
<dbReference type="NCBIfam" id="TIGR01784">
    <property type="entry name" value="T_den_put_tspse"/>
    <property type="match status" value="1"/>
</dbReference>
<dbReference type="Pfam" id="PF12784">
    <property type="entry name" value="PDDEXK_2"/>
    <property type="match status" value="1"/>
</dbReference>
<accession>A0A6S6UH40</accession>